<accession>A0A8J7VZN3</accession>
<dbReference type="Gene3D" id="3.40.190.10">
    <property type="entry name" value="Periplasmic binding protein-like II"/>
    <property type="match status" value="2"/>
</dbReference>
<dbReference type="Pfam" id="PF13426">
    <property type="entry name" value="PAS_9"/>
    <property type="match status" value="1"/>
</dbReference>
<feature type="transmembrane region" description="Helical" evidence="9">
    <location>
        <begin position="6"/>
        <end position="23"/>
    </location>
</feature>
<evidence type="ECO:0000313" key="11">
    <source>
        <dbReference type="EMBL" id="MBR0598092.1"/>
    </source>
</evidence>
<keyword evidence="3" id="KW-0597">Phosphoprotein</keyword>
<keyword evidence="7" id="KW-0067">ATP-binding</keyword>
<reference evidence="11" key="1">
    <citation type="submission" date="2021-04" db="EMBL/GenBank/DDBJ databases">
        <title>Sinoanaerobacter chloroacetimidivorans sp. nov., an obligate anaerobic bacterium isolated from anaerobic sludge.</title>
        <authorList>
            <person name="Bao Y."/>
        </authorList>
    </citation>
    <scope>NUCLEOTIDE SEQUENCE</scope>
    <source>
        <strain evidence="11">BAD-6</strain>
    </source>
</reference>
<dbReference type="InterPro" id="IPR036890">
    <property type="entry name" value="HATPase_C_sf"/>
</dbReference>
<evidence type="ECO:0000256" key="1">
    <source>
        <dbReference type="ARBA" id="ARBA00000085"/>
    </source>
</evidence>
<dbReference type="RefSeq" id="WP_227018222.1">
    <property type="nucleotide sequence ID" value="NZ_JAGSND010000005.1"/>
</dbReference>
<organism evidence="11 12">
    <name type="scientific">Sinanaerobacter chloroacetimidivorans</name>
    <dbReference type="NCBI Taxonomy" id="2818044"/>
    <lineage>
        <taxon>Bacteria</taxon>
        <taxon>Bacillati</taxon>
        <taxon>Bacillota</taxon>
        <taxon>Clostridia</taxon>
        <taxon>Peptostreptococcales</taxon>
        <taxon>Anaerovoracaceae</taxon>
        <taxon>Sinanaerobacter</taxon>
    </lineage>
</organism>
<feature type="domain" description="Histidine kinase" evidence="10">
    <location>
        <begin position="459"/>
        <end position="668"/>
    </location>
</feature>
<dbReference type="SUPFAM" id="SSF47384">
    <property type="entry name" value="Homodimeric domain of signal transducing histidine kinase"/>
    <property type="match status" value="1"/>
</dbReference>
<proteinExistence type="predicted"/>
<dbReference type="Pfam" id="PF00512">
    <property type="entry name" value="HisKA"/>
    <property type="match status" value="1"/>
</dbReference>
<keyword evidence="4" id="KW-0808">Transferase</keyword>
<dbReference type="Gene3D" id="1.10.287.130">
    <property type="match status" value="1"/>
</dbReference>
<comment type="catalytic activity">
    <reaction evidence="1">
        <text>ATP + protein L-histidine = ADP + protein N-phospho-L-histidine.</text>
        <dbReference type="EC" id="2.7.13.3"/>
    </reaction>
</comment>
<evidence type="ECO:0000256" key="5">
    <source>
        <dbReference type="ARBA" id="ARBA00022741"/>
    </source>
</evidence>
<evidence type="ECO:0000256" key="3">
    <source>
        <dbReference type="ARBA" id="ARBA00022553"/>
    </source>
</evidence>
<reference evidence="11" key="2">
    <citation type="submission" date="2021-04" db="EMBL/GenBank/DDBJ databases">
        <authorList>
            <person name="Liu J."/>
        </authorList>
    </citation>
    <scope>NUCLEOTIDE SEQUENCE</scope>
    <source>
        <strain evidence="11">BAD-6</strain>
    </source>
</reference>
<keyword evidence="8" id="KW-0902">Two-component regulatory system</keyword>
<evidence type="ECO:0000313" key="12">
    <source>
        <dbReference type="Proteomes" id="UP000675664"/>
    </source>
</evidence>
<protein>
    <recommendedName>
        <fullName evidence="2">histidine kinase</fullName>
        <ecNumber evidence="2">2.7.13.3</ecNumber>
    </recommendedName>
</protein>
<dbReference type="InterPro" id="IPR004358">
    <property type="entry name" value="Sig_transdc_His_kin-like_C"/>
</dbReference>
<dbReference type="GO" id="GO:0000155">
    <property type="term" value="F:phosphorelay sensor kinase activity"/>
    <property type="evidence" value="ECO:0007669"/>
    <property type="project" value="InterPro"/>
</dbReference>
<dbReference type="InterPro" id="IPR003661">
    <property type="entry name" value="HisK_dim/P_dom"/>
</dbReference>
<dbReference type="CDD" id="cd00082">
    <property type="entry name" value="HisKA"/>
    <property type="match status" value="1"/>
</dbReference>
<dbReference type="SUPFAM" id="SSF53850">
    <property type="entry name" value="Periplasmic binding protein-like II"/>
    <property type="match status" value="1"/>
</dbReference>
<dbReference type="Gene3D" id="3.30.450.20">
    <property type="entry name" value="PAS domain"/>
    <property type="match status" value="1"/>
</dbReference>
<dbReference type="CDD" id="cd00130">
    <property type="entry name" value="PAS"/>
    <property type="match status" value="1"/>
</dbReference>
<dbReference type="PROSITE" id="PS50109">
    <property type="entry name" value="HIS_KIN"/>
    <property type="match status" value="1"/>
</dbReference>
<dbReference type="PANTHER" id="PTHR43065:SF10">
    <property type="entry name" value="PEROXIDE STRESS-ACTIVATED HISTIDINE KINASE MAK3"/>
    <property type="match status" value="1"/>
</dbReference>
<dbReference type="SMART" id="SM00387">
    <property type="entry name" value="HATPase_c"/>
    <property type="match status" value="1"/>
</dbReference>
<keyword evidence="5" id="KW-0547">Nucleotide-binding</keyword>
<feature type="transmembrane region" description="Helical" evidence="9">
    <location>
        <begin position="284"/>
        <end position="304"/>
    </location>
</feature>
<evidence type="ECO:0000256" key="4">
    <source>
        <dbReference type="ARBA" id="ARBA00022679"/>
    </source>
</evidence>
<evidence type="ECO:0000256" key="2">
    <source>
        <dbReference type="ARBA" id="ARBA00012438"/>
    </source>
</evidence>
<evidence type="ECO:0000256" key="6">
    <source>
        <dbReference type="ARBA" id="ARBA00022777"/>
    </source>
</evidence>
<dbReference type="PRINTS" id="PR00344">
    <property type="entry name" value="BCTRLSENSOR"/>
</dbReference>
<dbReference type="EMBL" id="JAGSND010000005">
    <property type="protein sequence ID" value="MBR0598092.1"/>
    <property type="molecule type" value="Genomic_DNA"/>
</dbReference>
<keyword evidence="9" id="KW-0812">Transmembrane</keyword>
<dbReference type="InterPro" id="IPR005467">
    <property type="entry name" value="His_kinase_dom"/>
</dbReference>
<gene>
    <name evidence="11" type="ORF">KCX82_09425</name>
</gene>
<evidence type="ECO:0000256" key="8">
    <source>
        <dbReference type="ARBA" id="ARBA00023012"/>
    </source>
</evidence>
<dbReference type="Pfam" id="PF02518">
    <property type="entry name" value="HATPase_c"/>
    <property type="match status" value="1"/>
</dbReference>
<dbReference type="SMART" id="SM00062">
    <property type="entry name" value="PBPb"/>
    <property type="match status" value="1"/>
</dbReference>
<dbReference type="SUPFAM" id="SSF55874">
    <property type="entry name" value="ATPase domain of HSP90 chaperone/DNA topoisomerase II/histidine kinase"/>
    <property type="match status" value="1"/>
</dbReference>
<dbReference type="PANTHER" id="PTHR43065">
    <property type="entry name" value="SENSOR HISTIDINE KINASE"/>
    <property type="match status" value="1"/>
</dbReference>
<dbReference type="Gene3D" id="3.30.565.10">
    <property type="entry name" value="Histidine kinase-like ATPase, C-terminal domain"/>
    <property type="match status" value="1"/>
</dbReference>
<dbReference type="Proteomes" id="UP000675664">
    <property type="component" value="Unassembled WGS sequence"/>
</dbReference>
<evidence type="ECO:0000256" key="7">
    <source>
        <dbReference type="ARBA" id="ARBA00022840"/>
    </source>
</evidence>
<dbReference type="SUPFAM" id="SSF55785">
    <property type="entry name" value="PYP-like sensor domain (PAS domain)"/>
    <property type="match status" value="1"/>
</dbReference>
<dbReference type="Pfam" id="PF00497">
    <property type="entry name" value="SBP_bac_3"/>
    <property type="match status" value="1"/>
</dbReference>
<dbReference type="GO" id="GO:0005524">
    <property type="term" value="F:ATP binding"/>
    <property type="evidence" value="ECO:0007669"/>
    <property type="project" value="UniProtKB-KW"/>
</dbReference>
<dbReference type="InterPro" id="IPR001638">
    <property type="entry name" value="Solute-binding_3/MltF_N"/>
</dbReference>
<dbReference type="InterPro" id="IPR000014">
    <property type="entry name" value="PAS"/>
</dbReference>
<keyword evidence="9" id="KW-1133">Transmembrane helix</keyword>
<keyword evidence="6" id="KW-0418">Kinase</keyword>
<keyword evidence="9" id="KW-0472">Membrane</keyword>
<dbReference type="SMART" id="SM00388">
    <property type="entry name" value="HisKA"/>
    <property type="match status" value="1"/>
</dbReference>
<dbReference type="InterPro" id="IPR003594">
    <property type="entry name" value="HATPase_dom"/>
</dbReference>
<dbReference type="InterPro" id="IPR036097">
    <property type="entry name" value="HisK_dim/P_sf"/>
</dbReference>
<keyword evidence="12" id="KW-1185">Reference proteome</keyword>
<dbReference type="EC" id="2.7.13.3" evidence="2"/>
<dbReference type="AlphaFoldDB" id="A0A8J7VZN3"/>
<comment type="caution">
    <text evidence="11">The sequence shown here is derived from an EMBL/GenBank/DDBJ whole genome shotgun (WGS) entry which is preliminary data.</text>
</comment>
<sequence length="673" mass="76798">MNRNLILTLVIGLMILIMIAYNSSEHEGGLQMQNRIRLHPLSQEQQEWLDEKGTLVIGITDNSAPFVLWDDGMQPKGFLIDYMEFIAREYDVSILYEPILMNEILSKLDSQEVDAVISTPDVSYEEELEFTMPIMKTKGILLFQNTITNRESREGKDMRIILVEGSPWKRVLENRFPKATYLPVENMKEAAAAAASRQGNAIAGSETALQHFMGAEQMEQNWSRASGYLYEKNDCLAVDSENTMLYEILNNAVYYLDNTKVVSELQSKWLGLSYSLKSENRLEGAGIIILIVFAAVLCIFSLFYQSNKSLYEELQQRMELLIESQNEMQTTFDGVTYYLAEINRDGLVVSINKAFSQFLQMKRHKAVGLPLISLFTMDEKEKQKLSQLISETFKDESEKSDEISIGKKILEIHTFLIKDNKEKVQKILTMMVDVTEARSTERQMLQNHKMIAVGQLATGVAHEIRNPLGLIRNYCYVLKEIDYRDYINRDEAIKVIEKSVDKSSRIIDNLLNFSRITTNKKEIVNLNVHLSAILDLQRNLLVKHKIDLKYEYLGSDTVTINIEAIEIILINLITNAVDAISQPGKITVHCVEDGHNIILSVNDTGQGIEPDIIDEIFNPFFTTKKKREGNGLGLYIVYNEVQKMGGEIKVESEVGIGTTFTIRIPIEKEEQYQ</sequence>
<evidence type="ECO:0000256" key="9">
    <source>
        <dbReference type="SAM" id="Phobius"/>
    </source>
</evidence>
<evidence type="ECO:0000259" key="10">
    <source>
        <dbReference type="PROSITE" id="PS50109"/>
    </source>
</evidence>
<name>A0A8J7VZN3_9FIRM</name>
<dbReference type="InterPro" id="IPR035965">
    <property type="entry name" value="PAS-like_dom_sf"/>
</dbReference>